<reference evidence="4" key="1">
    <citation type="journal article" date="2011" name="Genome Biol.">
        <title>Comparative and functional genomics provide insights into the pathogenicity of dermatophytic fungi.</title>
        <authorList>
            <person name="Burmester A."/>
            <person name="Shelest E."/>
            <person name="Gloeckner G."/>
            <person name="Heddergott C."/>
            <person name="Schindler S."/>
            <person name="Staib P."/>
            <person name="Heidel A."/>
            <person name="Felder M."/>
            <person name="Petzold A."/>
            <person name="Szafranski K."/>
            <person name="Feuermann M."/>
            <person name="Pedruzzi I."/>
            <person name="Priebe S."/>
            <person name="Groth M."/>
            <person name="Winkler R."/>
            <person name="Li W."/>
            <person name="Kniemeyer O."/>
            <person name="Schroeckh V."/>
            <person name="Hertweck C."/>
            <person name="Hube B."/>
            <person name="White T.C."/>
            <person name="Platzer M."/>
            <person name="Guthke R."/>
            <person name="Heitman J."/>
            <person name="Woestemeyer J."/>
            <person name="Zipfel P.F."/>
            <person name="Monod M."/>
            <person name="Brakhage A.A."/>
        </authorList>
    </citation>
    <scope>NUCLEOTIDE SEQUENCE [LARGE SCALE GENOMIC DNA]</scope>
    <source>
        <strain evidence="4">HKI 0517</strain>
    </source>
</reference>
<accession>D4DCF2</accession>
<dbReference type="RefSeq" id="XP_003021092.1">
    <property type="nucleotide sequence ID" value="XM_003021046.1"/>
</dbReference>
<keyword evidence="2" id="KW-1133">Transmembrane helix</keyword>
<protein>
    <submittedName>
        <fullName evidence="3">Uncharacterized protein</fullName>
    </submittedName>
</protein>
<dbReference type="KEGG" id="tve:TRV_04805"/>
<keyword evidence="4" id="KW-1185">Reference proteome</keyword>
<keyword evidence="2" id="KW-0472">Membrane</keyword>
<feature type="transmembrane region" description="Helical" evidence="2">
    <location>
        <begin position="403"/>
        <end position="427"/>
    </location>
</feature>
<feature type="compositionally biased region" description="Basic and acidic residues" evidence="1">
    <location>
        <begin position="145"/>
        <end position="155"/>
    </location>
</feature>
<feature type="compositionally biased region" description="Polar residues" evidence="1">
    <location>
        <begin position="239"/>
        <end position="254"/>
    </location>
</feature>
<proteinExistence type="predicted"/>
<dbReference type="HOGENOM" id="CLU_036233_0_0_1"/>
<feature type="region of interest" description="Disordered" evidence="1">
    <location>
        <begin position="279"/>
        <end position="394"/>
    </location>
</feature>
<dbReference type="Proteomes" id="UP000008383">
    <property type="component" value="Unassembled WGS sequence"/>
</dbReference>
<feature type="compositionally biased region" description="Low complexity" evidence="1">
    <location>
        <begin position="329"/>
        <end position="339"/>
    </location>
</feature>
<feature type="compositionally biased region" description="Basic residues" evidence="1">
    <location>
        <begin position="93"/>
        <end position="112"/>
    </location>
</feature>
<feature type="compositionally biased region" description="Basic and acidic residues" evidence="1">
    <location>
        <begin position="10"/>
        <end position="26"/>
    </location>
</feature>
<feature type="region of interest" description="Disordered" evidence="1">
    <location>
        <begin position="1"/>
        <end position="29"/>
    </location>
</feature>
<evidence type="ECO:0000256" key="2">
    <source>
        <dbReference type="SAM" id="Phobius"/>
    </source>
</evidence>
<dbReference type="AlphaFoldDB" id="D4DCF2"/>
<dbReference type="EMBL" id="ACYE01000244">
    <property type="protein sequence ID" value="EFE40474.1"/>
    <property type="molecule type" value="Genomic_DNA"/>
</dbReference>
<comment type="caution">
    <text evidence="3">The sequence shown here is derived from an EMBL/GenBank/DDBJ whole genome shotgun (WGS) entry which is preliminary data.</text>
</comment>
<evidence type="ECO:0000313" key="3">
    <source>
        <dbReference type="EMBL" id="EFE40474.1"/>
    </source>
</evidence>
<feature type="compositionally biased region" description="Acidic residues" evidence="1">
    <location>
        <begin position="178"/>
        <end position="188"/>
    </location>
</feature>
<feature type="region of interest" description="Disordered" evidence="1">
    <location>
        <begin position="91"/>
        <end position="254"/>
    </location>
</feature>
<dbReference type="GeneID" id="9576733"/>
<feature type="compositionally biased region" description="Low complexity" evidence="1">
    <location>
        <begin position="380"/>
        <end position="394"/>
    </location>
</feature>
<dbReference type="OrthoDB" id="5413188at2759"/>
<sequence length="486" mass="52310">MALTNTSPERGIRPQAAREGHPRRSEALPSLHETPRLCIDLLDITKASKRVTMYSFRYYIDSWIELSSQPSSSSLSSAATTDDIITTGLRVQQLRRRRATHHHHHNHNHRAGYHVPPQDLEIGYSHRSSSTTGSSQDENEETESESDRLSNDDFPTRLQPDMNMLPEISSQSDGTLSTDDDEDDEDDTSTALGFNPQPNAFSHPPASIRTGQSRNSLDSARLPQNRRNSRSSLPGMGSRRSSVQHSPFNMISPSHQADHDAALRASLSTLLSCAAAARGLPKNDSQPSVAERSPPRAEPSTFRLLPGANDTEEEPFVQQMHAPPPPASAPSRFQPSTSPSPSPKRSRSPISAAAHGKARRRASPSKDRASTKKAGRAMLSSSSSSLSSETATSSSYRSISPTVMTWVISAGVVVLFSAISFSAGYVLGREVGRVESGQALYGNGLSNVSEPATSSFATLKSGAGCGREAVRGGLGRFRWTGGSVSA</sequence>
<keyword evidence="2" id="KW-0812">Transmembrane</keyword>
<evidence type="ECO:0000256" key="1">
    <source>
        <dbReference type="SAM" id="MobiDB-lite"/>
    </source>
</evidence>
<name>D4DCF2_TRIVH</name>
<feature type="compositionally biased region" description="Polar residues" evidence="1">
    <location>
        <begin position="209"/>
        <end position="218"/>
    </location>
</feature>
<organism evidence="3 4">
    <name type="scientific">Trichophyton verrucosum (strain HKI 0517)</name>
    <dbReference type="NCBI Taxonomy" id="663202"/>
    <lineage>
        <taxon>Eukaryota</taxon>
        <taxon>Fungi</taxon>
        <taxon>Dikarya</taxon>
        <taxon>Ascomycota</taxon>
        <taxon>Pezizomycotina</taxon>
        <taxon>Eurotiomycetes</taxon>
        <taxon>Eurotiomycetidae</taxon>
        <taxon>Onygenales</taxon>
        <taxon>Arthrodermataceae</taxon>
        <taxon>Trichophyton</taxon>
    </lineage>
</organism>
<feature type="compositionally biased region" description="Low complexity" evidence="1">
    <location>
        <begin position="125"/>
        <end position="135"/>
    </location>
</feature>
<evidence type="ECO:0000313" key="4">
    <source>
        <dbReference type="Proteomes" id="UP000008383"/>
    </source>
</evidence>
<gene>
    <name evidence="3" type="ORF">TRV_04805</name>
</gene>